<keyword evidence="2 4" id="KW-0689">Ribosomal protein</keyword>
<sequence>MPQQITDIKRFLEIARRKDATSARIKKTLVKPTKTVAGAKAKAASKPHTQTKFKIRCSKYLYTLVLHDSEKAEKLKQSLPPGLKVEEFAAKTAPKKKN</sequence>
<protein>
    <recommendedName>
        <fullName evidence="7">Ribosomal protein L38e</fullName>
    </recommendedName>
</protein>
<dbReference type="GO" id="GO:0006412">
    <property type="term" value="P:translation"/>
    <property type="evidence" value="ECO:0007669"/>
    <property type="project" value="InterPro"/>
</dbReference>
<comment type="similarity">
    <text evidence="1 4">Belongs to the eukaryotic ribosomal protein eL38 family.</text>
</comment>
<evidence type="ECO:0000256" key="3">
    <source>
        <dbReference type="ARBA" id="ARBA00023274"/>
    </source>
</evidence>
<dbReference type="VEuPathDB" id="FungiDB:A1Q1_05557"/>
<dbReference type="GO" id="GO:0022618">
    <property type="term" value="P:protein-RNA complex assembly"/>
    <property type="evidence" value="ECO:0007669"/>
    <property type="project" value="TreeGrafter"/>
</dbReference>
<dbReference type="RefSeq" id="XP_014177709.1">
    <property type="nucleotide sequence ID" value="XM_014322234.1"/>
</dbReference>
<dbReference type="Gene3D" id="3.30.720.90">
    <property type="match status" value="1"/>
</dbReference>
<dbReference type="GeneID" id="25989069"/>
<comment type="caution">
    <text evidence="5">The sequence shown here is derived from an EMBL/GenBank/DDBJ whole genome shotgun (WGS) entry which is preliminary data.</text>
</comment>
<dbReference type="AlphaFoldDB" id="J5SK03"/>
<dbReference type="HOGENOM" id="CLU_152057_1_0_1"/>
<dbReference type="InterPro" id="IPR038464">
    <property type="entry name" value="Ribosomal_eL38_sf"/>
</dbReference>
<dbReference type="OrthoDB" id="10250488at2759"/>
<accession>J5SK03</accession>
<dbReference type="Pfam" id="PF01781">
    <property type="entry name" value="Ribosomal_L38e"/>
    <property type="match status" value="1"/>
</dbReference>
<evidence type="ECO:0000256" key="4">
    <source>
        <dbReference type="RuleBase" id="RU003445"/>
    </source>
</evidence>
<dbReference type="GO" id="GO:0003735">
    <property type="term" value="F:structural constituent of ribosome"/>
    <property type="evidence" value="ECO:0007669"/>
    <property type="project" value="InterPro"/>
</dbReference>
<gene>
    <name evidence="5" type="ORF">A1Q1_05557</name>
</gene>
<keyword evidence="3 4" id="KW-0687">Ribonucleoprotein</keyword>
<name>J5SK03_TRIAS</name>
<organism evidence="5 6">
    <name type="scientific">Trichosporon asahii var. asahii (strain ATCC 90039 / CBS 2479 / JCM 2466 / KCTC 7840 / NBRC 103889/ NCYC 2677 / UAMH 7654)</name>
    <name type="common">Yeast</name>
    <dbReference type="NCBI Taxonomy" id="1186058"/>
    <lineage>
        <taxon>Eukaryota</taxon>
        <taxon>Fungi</taxon>
        <taxon>Dikarya</taxon>
        <taxon>Basidiomycota</taxon>
        <taxon>Agaricomycotina</taxon>
        <taxon>Tremellomycetes</taxon>
        <taxon>Trichosporonales</taxon>
        <taxon>Trichosporonaceae</taxon>
        <taxon>Trichosporon</taxon>
    </lineage>
</organism>
<evidence type="ECO:0000256" key="1">
    <source>
        <dbReference type="ARBA" id="ARBA00007803"/>
    </source>
</evidence>
<reference evidence="5 6" key="1">
    <citation type="journal article" date="2012" name="Eukaryot. Cell">
        <title>Draft genome sequence of CBS 2479, the standard type strain of Trichosporon asahii.</title>
        <authorList>
            <person name="Yang R.Y."/>
            <person name="Li H.T."/>
            <person name="Zhu H."/>
            <person name="Zhou G.P."/>
            <person name="Wang M."/>
            <person name="Wang L."/>
        </authorList>
    </citation>
    <scope>NUCLEOTIDE SEQUENCE [LARGE SCALE GENOMIC DNA]</scope>
    <source>
        <strain evidence="6">ATCC 90039 / CBS 2479 / JCM 2466 / KCTC 7840 / NCYC 2677 / UAMH 7654</strain>
    </source>
</reference>
<proteinExistence type="inferred from homology"/>
<evidence type="ECO:0008006" key="7">
    <source>
        <dbReference type="Google" id="ProtNLM"/>
    </source>
</evidence>
<dbReference type="PANTHER" id="PTHR10965">
    <property type="entry name" value="60S RIBOSOMAL PROTEIN L38"/>
    <property type="match status" value="1"/>
</dbReference>
<evidence type="ECO:0000313" key="6">
    <source>
        <dbReference type="Proteomes" id="UP000002748"/>
    </source>
</evidence>
<evidence type="ECO:0000313" key="5">
    <source>
        <dbReference type="EMBL" id="EJT46011.1"/>
    </source>
</evidence>
<dbReference type="PANTHER" id="PTHR10965:SF0">
    <property type="entry name" value="LARGE RIBOSOMAL SUBUNIT PROTEIN EL38"/>
    <property type="match status" value="1"/>
</dbReference>
<dbReference type="InterPro" id="IPR002675">
    <property type="entry name" value="Ribosomal_eL38"/>
</dbReference>
<dbReference type="GO" id="GO:0022625">
    <property type="term" value="C:cytosolic large ribosomal subunit"/>
    <property type="evidence" value="ECO:0007669"/>
    <property type="project" value="TreeGrafter"/>
</dbReference>
<dbReference type="KEGG" id="tasa:A1Q1_05557"/>
<dbReference type="Proteomes" id="UP000002748">
    <property type="component" value="Unassembled WGS sequence"/>
</dbReference>
<evidence type="ECO:0000256" key="2">
    <source>
        <dbReference type="ARBA" id="ARBA00022980"/>
    </source>
</evidence>
<dbReference type="EMBL" id="ALBS01000312">
    <property type="protein sequence ID" value="EJT46011.1"/>
    <property type="molecule type" value="Genomic_DNA"/>
</dbReference>